<dbReference type="AlphaFoldDB" id="A0A4C1V4S3"/>
<dbReference type="Proteomes" id="UP000299102">
    <property type="component" value="Unassembled WGS sequence"/>
</dbReference>
<evidence type="ECO:0000313" key="3">
    <source>
        <dbReference type="Proteomes" id="UP000299102"/>
    </source>
</evidence>
<comment type="caution">
    <text evidence="2">The sequence shown here is derived from an EMBL/GenBank/DDBJ whole genome shotgun (WGS) entry which is preliminary data.</text>
</comment>
<proteinExistence type="predicted"/>
<organism evidence="2 3">
    <name type="scientific">Eumeta variegata</name>
    <name type="common">Bagworm moth</name>
    <name type="synonym">Eumeta japonica</name>
    <dbReference type="NCBI Taxonomy" id="151549"/>
    <lineage>
        <taxon>Eukaryota</taxon>
        <taxon>Metazoa</taxon>
        <taxon>Ecdysozoa</taxon>
        <taxon>Arthropoda</taxon>
        <taxon>Hexapoda</taxon>
        <taxon>Insecta</taxon>
        <taxon>Pterygota</taxon>
        <taxon>Neoptera</taxon>
        <taxon>Endopterygota</taxon>
        <taxon>Lepidoptera</taxon>
        <taxon>Glossata</taxon>
        <taxon>Ditrysia</taxon>
        <taxon>Tineoidea</taxon>
        <taxon>Psychidae</taxon>
        <taxon>Oiketicinae</taxon>
        <taxon>Eumeta</taxon>
    </lineage>
</organism>
<keyword evidence="3" id="KW-1185">Reference proteome</keyword>
<reference evidence="2 3" key="1">
    <citation type="journal article" date="2019" name="Commun. Biol.">
        <title>The bagworm genome reveals a unique fibroin gene that provides high tensile strength.</title>
        <authorList>
            <person name="Kono N."/>
            <person name="Nakamura H."/>
            <person name="Ohtoshi R."/>
            <person name="Tomita M."/>
            <person name="Numata K."/>
            <person name="Arakawa K."/>
        </authorList>
    </citation>
    <scope>NUCLEOTIDE SEQUENCE [LARGE SCALE GENOMIC DNA]</scope>
</reference>
<name>A0A4C1V4S3_EUMVA</name>
<dbReference type="EMBL" id="BGZK01000279">
    <property type="protein sequence ID" value="GBP33808.1"/>
    <property type="molecule type" value="Genomic_DNA"/>
</dbReference>
<protein>
    <submittedName>
        <fullName evidence="2">Uncharacterized protein</fullName>
    </submittedName>
</protein>
<evidence type="ECO:0000313" key="2">
    <source>
        <dbReference type="EMBL" id="GBP33808.1"/>
    </source>
</evidence>
<accession>A0A4C1V4S3</accession>
<gene>
    <name evidence="2" type="ORF">EVAR_25409_1</name>
</gene>
<evidence type="ECO:0000256" key="1">
    <source>
        <dbReference type="SAM" id="MobiDB-lite"/>
    </source>
</evidence>
<sequence length="234" mass="24358">MSPHSYSLKCRRLGTAATTDVQSALVRPPQRLPDAEVSDAARLPRCRLRGACPDIVGTITQIVNRCFGGPLADRIDHPNACVAEPCPFALVNYHSATRCPPPHPPLSVCALTRAPAGGPARCVDSLIGGRQARSIRSTPNGAPMRAALIRSASTSVRPAAVGCVCSLSCASLPPSSSTNQSAGCPPPPAGCACAMTARARGRCGDGTGMIPEQWFEPLPPDPSGSYPRREDARA</sequence>
<feature type="region of interest" description="Disordered" evidence="1">
    <location>
        <begin position="211"/>
        <end position="234"/>
    </location>
</feature>